<dbReference type="Pfam" id="PF13521">
    <property type="entry name" value="AAA_28"/>
    <property type="match status" value="1"/>
</dbReference>
<feature type="domain" description="NadR/Ttd14 AAA" evidence="1">
    <location>
        <begin position="9"/>
        <end position="172"/>
    </location>
</feature>
<evidence type="ECO:0000313" key="2">
    <source>
        <dbReference type="EMBL" id="KKB12017.1"/>
    </source>
</evidence>
<proteinExistence type="predicted"/>
<dbReference type="InterPro" id="IPR027417">
    <property type="entry name" value="P-loop_NTPase"/>
</dbReference>
<dbReference type="InterPro" id="IPR038727">
    <property type="entry name" value="NadR/Ttd14_AAA_dom"/>
</dbReference>
<dbReference type="SUPFAM" id="SSF52540">
    <property type="entry name" value="P-loop containing nucleoside triphosphate hydrolases"/>
    <property type="match status" value="1"/>
</dbReference>
<reference evidence="2 3" key="1">
    <citation type="submission" date="2015-03" db="EMBL/GenBank/DDBJ databases">
        <authorList>
            <person name="Hassan Y.I."/>
            <person name="Lepp D."/>
            <person name="Li X.-Z."/>
            <person name="Zhou T."/>
        </authorList>
    </citation>
    <scope>NUCLEOTIDE SEQUENCE [LARGE SCALE GENOMIC DNA]</scope>
    <source>
        <strain evidence="2 3">BD-c194</strain>
    </source>
</reference>
<dbReference type="RefSeq" id="WP_046108383.1">
    <property type="nucleotide sequence ID" value="NZ_JZEX01000097.1"/>
</dbReference>
<dbReference type="Gene3D" id="3.40.50.300">
    <property type="entry name" value="P-loop containing nucleotide triphosphate hydrolases"/>
    <property type="match status" value="1"/>
</dbReference>
<gene>
    <name evidence="2" type="ORF">VE25_09540</name>
</gene>
<keyword evidence="3" id="KW-1185">Reference proteome</keyword>
<dbReference type="EMBL" id="JZEX01000097">
    <property type="protein sequence ID" value="KKB12017.1"/>
    <property type="molecule type" value="Genomic_DNA"/>
</dbReference>
<dbReference type="Proteomes" id="UP000033632">
    <property type="component" value="Unassembled WGS sequence"/>
</dbReference>
<name>A0A0F5FV27_9HYPH</name>
<dbReference type="AlphaFoldDB" id="A0A0F5FV27"/>
<organism evidence="2 3">
    <name type="scientific">Devosia geojensis</name>
    <dbReference type="NCBI Taxonomy" id="443610"/>
    <lineage>
        <taxon>Bacteria</taxon>
        <taxon>Pseudomonadati</taxon>
        <taxon>Pseudomonadota</taxon>
        <taxon>Alphaproteobacteria</taxon>
        <taxon>Hyphomicrobiales</taxon>
        <taxon>Devosiaceae</taxon>
        <taxon>Devosia</taxon>
    </lineage>
</organism>
<evidence type="ECO:0000259" key="1">
    <source>
        <dbReference type="Pfam" id="PF13521"/>
    </source>
</evidence>
<evidence type="ECO:0000313" key="3">
    <source>
        <dbReference type="Proteomes" id="UP000033632"/>
    </source>
</evidence>
<protein>
    <submittedName>
        <fullName evidence="2">ATPase</fullName>
    </submittedName>
</protein>
<sequence length="183" mass="20422">MIHAGERLFIVTGGPGSGKSTLLAAAAAAGYITVPEAGRAILQLQVAIGGTAVHWADRATYAELMLDREMQNHRVHAETGRVTFFDRGVPDLLGYARLCDLVRRDHFRKAAELFRYNRKVFIAPPWREIYANDTERKQDWNEAVRTYEAIGAGYDEAGYDLVELPCVPVAERLAFLVEHVTYG</sequence>
<accession>A0A0F5FV27</accession>
<dbReference type="PATRIC" id="fig|443610.3.peg.75"/>
<comment type="caution">
    <text evidence="2">The sequence shown here is derived from an EMBL/GenBank/DDBJ whole genome shotgun (WGS) entry which is preliminary data.</text>
</comment>